<evidence type="ECO:0000313" key="4">
    <source>
        <dbReference type="Proteomes" id="UP000255518"/>
    </source>
</evidence>
<dbReference type="InterPro" id="IPR012348">
    <property type="entry name" value="RNR-like"/>
</dbReference>
<dbReference type="AlphaFoldDB" id="A0A377V6L8"/>
<feature type="region of interest" description="Disordered" evidence="2">
    <location>
        <begin position="83"/>
        <end position="109"/>
    </location>
</feature>
<dbReference type="Proteomes" id="UP000255518">
    <property type="component" value="Unassembled WGS sequence"/>
</dbReference>
<reference evidence="3 4" key="1">
    <citation type="submission" date="2018-06" db="EMBL/GenBank/DDBJ databases">
        <authorList>
            <consortium name="Pathogen Informatics"/>
            <person name="Doyle S."/>
        </authorList>
    </citation>
    <scope>NUCLEOTIDE SEQUENCE [LARGE SCALE GENOMIC DNA]</scope>
    <source>
        <strain evidence="3 4">NCTC13443</strain>
    </source>
</reference>
<evidence type="ECO:0000256" key="1">
    <source>
        <dbReference type="ARBA" id="ARBA00001962"/>
    </source>
</evidence>
<dbReference type="InterPro" id="IPR000358">
    <property type="entry name" value="RNR_small_fam"/>
</dbReference>
<name>A0A377V6L8_KLEPN</name>
<dbReference type="InterPro" id="IPR030475">
    <property type="entry name" value="RNR_small_AS"/>
</dbReference>
<dbReference type="EMBL" id="UGKT01000001">
    <property type="protein sequence ID" value="STT05371.1"/>
    <property type="molecule type" value="Genomic_DNA"/>
</dbReference>
<protein>
    <submittedName>
        <fullName evidence="3">Ribonucleotide-diphosphate reductase subunit beta</fullName>
        <ecNumber evidence="3">1.17.4.1</ecNumber>
    </submittedName>
</protein>
<feature type="compositionally biased region" description="Basic and acidic residues" evidence="2">
    <location>
        <begin position="89"/>
        <end position="109"/>
    </location>
</feature>
<gene>
    <name evidence="3" type="primary">nrdB_2</name>
    <name evidence="3" type="ORF">NCTC13443_05306</name>
</gene>
<proteinExistence type="predicted"/>
<dbReference type="SUPFAM" id="SSF47240">
    <property type="entry name" value="Ferritin-like"/>
    <property type="match status" value="1"/>
</dbReference>
<accession>A0A377V6L8</accession>
<dbReference type="GO" id="GO:0004748">
    <property type="term" value="F:ribonucleoside-diphosphate reductase activity, thioredoxin disulfide as acceptor"/>
    <property type="evidence" value="ECO:0007669"/>
    <property type="project" value="UniProtKB-EC"/>
</dbReference>
<dbReference type="GO" id="GO:0009263">
    <property type="term" value="P:deoxyribonucleotide biosynthetic process"/>
    <property type="evidence" value="ECO:0007669"/>
    <property type="project" value="InterPro"/>
</dbReference>
<dbReference type="InterPro" id="IPR009078">
    <property type="entry name" value="Ferritin-like_SF"/>
</dbReference>
<comment type="cofactor">
    <cofactor evidence="1">
        <name>Fe cation</name>
        <dbReference type="ChEBI" id="CHEBI:24875"/>
    </cofactor>
</comment>
<organism evidence="3 4">
    <name type="scientific">Klebsiella pneumoniae</name>
    <dbReference type="NCBI Taxonomy" id="573"/>
    <lineage>
        <taxon>Bacteria</taxon>
        <taxon>Pseudomonadati</taxon>
        <taxon>Pseudomonadota</taxon>
        <taxon>Gammaproteobacteria</taxon>
        <taxon>Enterobacterales</taxon>
        <taxon>Enterobacteriaceae</taxon>
        <taxon>Klebsiella/Raoultella group</taxon>
        <taxon>Klebsiella</taxon>
        <taxon>Klebsiella pneumoniae complex</taxon>
    </lineage>
</organism>
<evidence type="ECO:0000313" key="3">
    <source>
        <dbReference type="EMBL" id="STT05371.1"/>
    </source>
</evidence>
<evidence type="ECO:0000256" key="2">
    <source>
        <dbReference type="SAM" id="MobiDB-lite"/>
    </source>
</evidence>
<dbReference type="PROSITE" id="PS00368">
    <property type="entry name" value="RIBORED_SMALL"/>
    <property type="match status" value="1"/>
</dbReference>
<sequence length="109" mass="12838">MWALLPLISIPELETWVETWAFSETIHSRSYTHIIRNIVNDPATVFDDIVTNEQIQKRAEGISHYYDSLIEMTSYWHLLGEGTPHRQRQNRDRESARAEKETLSVPDER</sequence>
<keyword evidence="3" id="KW-0560">Oxidoreductase</keyword>
<dbReference type="Pfam" id="PF00268">
    <property type="entry name" value="Ribonuc_red_sm"/>
    <property type="match status" value="1"/>
</dbReference>
<dbReference type="Gene3D" id="1.10.620.20">
    <property type="entry name" value="Ribonucleotide Reductase, subunit A"/>
    <property type="match status" value="1"/>
</dbReference>
<dbReference type="EC" id="1.17.4.1" evidence="3"/>